<sequence length="490" mass="54072">MNSTYGILPSRPILPHIGTNCSNPRCTTPLEFPVPSPHPRPGTLLQIRCFQCQTIVSHAFYPTQVPSSSVSRSIPDLGGNGGQQQQQQQQRKGRKIGTQERPLETGYYDILGVPVTASTDDIKKAYRRLAIKHHPDKNPDDPLSEDRFKSIAIAYQTLSDPTLRKKYNEFGPKESAPEGGYVDPEEVFGAIFGGDKFLPIIGQISLARDMKSALQEAEEASDDAAGGKAKVMDANGREVISPEEQARRKEKERVKGEKDRQKAAERAAARAERVSKLVETLERKLGIFTESASSPLDINTSSDLSTSWRTICSLEAADLAQESYGVELLHCIGFVYVSKAKHHLATNQTFFGVGGWLHNVQGKYHVFSETVSTLRAAIELKSVFDQIQAAEKAGNLSPEEKKRLEEQAAEKGLQALFKGTKLEVESILRETCDRLLSDTAISREKAQLRAVALQILGEAYMNVKKDSPEDGSDYVKIDTRSSRAREGGRT</sequence>
<protein>
    <recommendedName>
        <fullName evidence="2">J domain-containing protein</fullName>
    </recommendedName>
</protein>
<organism evidence="3 4">
    <name type="scientific">Laccaria amethystina LaAM-08-1</name>
    <dbReference type="NCBI Taxonomy" id="1095629"/>
    <lineage>
        <taxon>Eukaryota</taxon>
        <taxon>Fungi</taxon>
        <taxon>Dikarya</taxon>
        <taxon>Basidiomycota</taxon>
        <taxon>Agaricomycotina</taxon>
        <taxon>Agaricomycetes</taxon>
        <taxon>Agaricomycetidae</taxon>
        <taxon>Agaricales</taxon>
        <taxon>Agaricineae</taxon>
        <taxon>Hydnangiaceae</taxon>
        <taxon>Laccaria</taxon>
    </lineage>
</organism>
<evidence type="ECO:0000313" key="3">
    <source>
        <dbReference type="EMBL" id="KIJ92728.1"/>
    </source>
</evidence>
<dbReference type="Gene3D" id="1.10.287.110">
    <property type="entry name" value="DnaJ domain"/>
    <property type="match status" value="1"/>
</dbReference>
<dbReference type="Pfam" id="PF14308">
    <property type="entry name" value="DnaJ-X"/>
    <property type="match status" value="1"/>
</dbReference>
<dbReference type="Proteomes" id="UP000054477">
    <property type="component" value="Unassembled WGS sequence"/>
</dbReference>
<reference evidence="4" key="2">
    <citation type="submission" date="2015-01" db="EMBL/GenBank/DDBJ databases">
        <title>Evolutionary Origins and Diversification of the Mycorrhizal Mutualists.</title>
        <authorList>
            <consortium name="DOE Joint Genome Institute"/>
            <consortium name="Mycorrhizal Genomics Consortium"/>
            <person name="Kohler A."/>
            <person name="Kuo A."/>
            <person name="Nagy L.G."/>
            <person name="Floudas D."/>
            <person name="Copeland A."/>
            <person name="Barry K.W."/>
            <person name="Cichocki N."/>
            <person name="Veneault-Fourrey C."/>
            <person name="LaButti K."/>
            <person name="Lindquist E.A."/>
            <person name="Lipzen A."/>
            <person name="Lundell T."/>
            <person name="Morin E."/>
            <person name="Murat C."/>
            <person name="Riley R."/>
            <person name="Ohm R."/>
            <person name="Sun H."/>
            <person name="Tunlid A."/>
            <person name="Henrissat B."/>
            <person name="Grigoriev I.V."/>
            <person name="Hibbett D.S."/>
            <person name="Martin F."/>
        </authorList>
    </citation>
    <scope>NUCLEOTIDE SEQUENCE [LARGE SCALE GENOMIC DNA]</scope>
    <source>
        <strain evidence="4">LaAM-08-1</strain>
    </source>
</reference>
<dbReference type="PROSITE" id="PS00636">
    <property type="entry name" value="DNAJ_1"/>
    <property type="match status" value="1"/>
</dbReference>
<dbReference type="EMBL" id="KN838889">
    <property type="protein sequence ID" value="KIJ92728.1"/>
    <property type="molecule type" value="Genomic_DNA"/>
</dbReference>
<dbReference type="InterPro" id="IPR001623">
    <property type="entry name" value="DnaJ_domain"/>
</dbReference>
<reference evidence="3 4" key="1">
    <citation type="submission" date="2014-04" db="EMBL/GenBank/DDBJ databases">
        <authorList>
            <consortium name="DOE Joint Genome Institute"/>
            <person name="Kuo A."/>
            <person name="Kohler A."/>
            <person name="Nagy L.G."/>
            <person name="Floudas D."/>
            <person name="Copeland A."/>
            <person name="Barry K.W."/>
            <person name="Cichocki N."/>
            <person name="Veneault-Fourrey C."/>
            <person name="LaButti K."/>
            <person name="Lindquist E.A."/>
            <person name="Lipzen A."/>
            <person name="Lundell T."/>
            <person name="Morin E."/>
            <person name="Murat C."/>
            <person name="Sun H."/>
            <person name="Tunlid A."/>
            <person name="Henrissat B."/>
            <person name="Grigoriev I.V."/>
            <person name="Hibbett D.S."/>
            <person name="Martin F."/>
            <person name="Nordberg H.P."/>
            <person name="Cantor M.N."/>
            <person name="Hua S.X."/>
        </authorList>
    </citation>
    <scope>NUCLEOTIDE SEQUENCE [LARGE SCALE GENOMIC DNA]</scope>
    <source>
        <strain evidence="3 4">LaAM-08-1</strain>
    </source>
</reference>
<gene>
    <name evidence="3" type="ORF">K443DRAFT_685080</name>
</gene>
<dbReference type="PROSITE" id="PS50076">
    <property type="entry name" value="DNAJ_2"/>
    <property type="match status" value="1"/>
</dbReference>
<proteinExistence type="predicted"/>
<dbReference type="OrthoDB" id="552049at2759"/>
<feature type="region of interest" description="Disordered" evidence="1">
    <location>
        <begin position="465"/>
        <end position="490"/>
    </location>
</feature>
<evidence type="ECO:0000259" key="2">
    <source>
        <dbReference type="PROSITE" id="PS50076"/>
    </source>
</evidence>
<dbReference type="SMART" id="SM00271">
    <property type="entry name" value="DnaJ"/>
    <property type="match status" value="1"/>
</dbReference>
<feature type="region of interest" description="Disordered" evidence="1">
    <location>
        <begin position="65"/>
        <end position="100"/>
    </location>
</feature>
<name>A0A0C9WVH2_9AGAR</name>
<dbReference type="InterPro" id="IPR018253">
    <property type="entry name" value="DnaJ_domain_CS"/>
</dbReference>
<evidence type="ECO:0000313" key="4">
    <source>
        <dbReference type="Proteomes" id="UP000054477"/>
    </source>
</evidence>
<dbReference type="PRINTS" id="PR00625">
    <property type="entry name" value="JDOMAIN"/>
</dbReference>
<dbReference type="InterPro" id="IPR026894">
    <property type="entry name" value="DnaJ_X"/>
</dbReference>
<dbReference type="AlphaFoldDB" id="A0A0C9WVH2"/>
<dbReference type="PANTHER" id="PTHR44924:SF1">
    <property type="entry name" value="DNAJ SUBFAMILY A MEMBER 2"/>
    <property type="match status" value="1"/>
</dbReference>
<evidence type="ECO:0000256" key="1">
    <source>
        <dbReference type="SAM" id="MobiDB-lite"/>
    </source>
</evidence>
<dbReference type="SUPFAM" id="SSF46565">
    <property type="entry name" value="Chaperone J-domain"/>
    <property type="match status" value="1"/>
</dbReference>
<dbReference type="PANTHER" id="PTHR44924">
    <property type="entry name" value="DNAJ SUBFAMILY A MEMBER 2"/>
    <property type="match status" value="1"/>
</dbReference>
<keyword evidence="4" id="KW-1185">Reference proteome</keyword>
<dbReference type="STRING" id="1095629.A0A0C9WVH2"/>
<dbReference type="Pfam" id="PF00226">
    <property type="entry name" value="DnaJ"/>
    <property type="match status" value="1"/>
</dbReference>
<dbReference type="CDD" id="cd06257">
    <property type="entry name" value="DnaJ"/>
    <property type="match status" value="1"/>
</dbReference>
<feature type="domain" description="J" evidence="2">
    <location>
        <begin position="106"/>
        <end position="171"/>
    </location>
</feature>
<accession>A0A0C9WVH2</accession>
<feature type="compositionally biased region" description="Basic and acidic residues" evidence="1">
    <location>
        <begin position="244"/>
        <end position="267"/>
    </location>
</feature>
<feature type="region of interest" description="Disordered" evidence="1">
    <location>
        <begin position="217"/>
        <end position="267"/>
    </location>
</feature>
<dbReference type="InterPro" id="IPR036869">
    <property type="entry name" value="J_dom_sf"/>
</dbReference>
<dbReference type="HOGENOM" id="CLU_025145_0_2_1"/>